<evidence type="ECO:0000256" key="5">
    <source>
        <dbReference type="ARBA" id="ARBA00022692"/>
    </source>
</evidence>
<feature type="signal peptide" evidence="10">
    <location>
        <begin position="1"/>
        <end position="20"/>
    </location>
</feature>
<dbReference type="InterPro" id="IPR007676">
    <property type="entry name" value="Ribophorin_I"/>
</dbReference>
<organism evidence="11 12">
    <name type="scientific">Candida glabrata</name>
    <name type="common">Yeast</name>
    <name type="synonym">Torulopsis glabrata</name>
    <dbReference type="NCBI Taxonomy" id="5478"/>
    <lineage>
        <taxon>Eukaryota</taxon>
        <taxon>Fungi</taxon>
        <taxon>Dikarya</taxon>
        <taxon>Ascomycota</taxon>
        <taxon>Saccharomycotina</taxon>
        <taxon>Saccharomycetes</taxon>
        <taxon>Saccharomycetales</taxon>
        <taxon>Saccharomycetaceae</taxon>
        <taxon>Nakaseomyces</taxon>
    </lineage>
</organism>
<feature type="chain" id="PRO_5008443080" description="Dolichyl-diphosphooligosaccharide--protein glycosyltransferase subunit 1" evidence="10">
    <location>
        <begin position="21"/>
        <end position="484"/>
    </location>
</feature>
<evidence type="ECO:0000256" key="6">
    <source>
        <dbReference type="ARBA" id="ARBA00022729"/>
    </source>
</evidence>
<dbReference type="AlphaFoldDB" id="A0A0W0CUD6"/>
<keyword evidence="8 10" id="KW-1133">Transmembrane helix</keyword>
<dbReference type="VEuPathDB" id="FungiDB:B1J91_D05742g"/>
<dbReference type="GO" id="GO:0018279">
    <property type="term" value="P:protein N-linked glycosylation via asparagine"/>
    <property type="evidence" value="ECO:0007669"/>
    <property type="project" value="EnsemblFungi"/>
</dbReference>
<dbReference type="VEuPathDB" id="FungiDB:GWK60_D05929"/>
<dbReference type="VEuPathDB" id="FungiDB:GVI51_D05731"/>
<dbReference type="Proteomes" id="UP000054886">
    <property type="component" value="Unassembled WGS sequence"/>
</dbReference>
<accession>A0A0W0CUD6</accession>
<dbReference type="PANTHER" id="PTHR21049">
    <property type="entry name" value="RIBOPHORIN I"/>
    <property type="match status" value="1"/>
</dbReference>
<comment type="subunit">
    <text evidence="10">Component of the oligosaccharyltransferase (OST) complex.</text>
</comment>
<evidence type="ECO:0000256" key="1">
    <source>
        <dbReference type="ARBA" id="ARBA00002791"/>
    </source>
</evidence>
<dbReference type="Pfam" id="PF04597">
    <property type="entry name" value="Ribophorin_I"/>
    <property type="match status" value="1"/>
</dbReference>
<evidence type="ECO:0000313" key="11">
    <source>
        <dbReference type="EMBL" id="KTB00670.1"/>
    </source>
</evidence>
<comment type="pathway">
    <text evidence="3 10">Protein modification; protein glycosylation.</text>
</comment>
<name>A0A0W0CUD6_CANGB</name>
<dbReference type="GO" id="GO:0016740">
    <property type="term" value="F:transferase activity"/>
    <property type="evidence" value="ECO:0007669"/>
    <property type="project" value="UniProtKB-KW"/>
</dbReference>
<evidence type="ECO:0000256" key="10">
    <source>
        <dbReference type="RuleBase" id="RU361143"/>
    </source>
</evidence>
<evidence type="ECO:0000256" key="8">
    <source>
        <dbReference type="ARBA" id="ARBA00022989"/>
    </source>
</evidence>
<comment type="caution">
    <text evidence="11">The sequence shown here is derived from an EMBL/GenBank/DDBJ whole genome shotgun (WGS) entry which is preliminary data.</text>
</comment>
<proteinExistence type="inferred from homology"/>
<gene>
    <name evidence="11" type="ORF">AO440_000848</name>
</gene>
<keyword evidence="11" id="KW-0808">Transferase</keyword>
<evidence type="ECO:0000256" key="3">
    <source>
        <dbReference type="ARBA" id="ARBA00004922"/>
    </source>
</evidence>
<evidence type="ECO:0000256" key="7">
    <source>
        <dbReference type="ARBA" id="ARBA00022824"/>
    </source>
</evidence>
<reference evidence="11 12" key="1">
    <citation type="submission" date="2015-10" db="EMBL/GenBank/DDBJ databases">
        <title>Draft genomes sequences of Candida glabrata isolates 1A, 1B, 2A, 2B, 3A and 3B.</title>
        <authorList>
            <person name="Haavelsrud O.E."/>
            <person name="Gaustad P."/>
        </authorList>
    </citation>
    <scope>NUCLEOTIDE SEQUENCE [LARGE SCALE GENOMIC DNA]</scope>
    <source>
        <strain evidence="11">910700640</strain>
    </source>
</reference>
<evidence type="ECO:0000256" key="2">
    <source>
        <dbReference type="ARBA" id="ARBA00004115"/>
    </source>
</evidence>
<sequence>MKAFAINWAFLFLFLGQVFGQAQEQKPYSGEASEKLAQEKPEWENLEYQRYLDLSGTGLAEEIRIVAKNVGDKPATDYHMLLPRNVIDNLSVFTATADNSSFVSFRALSATLKQLNNTAIGYGFLGLPRSVEPGETINLRLIYKFNDCGTPKPKKIGLGEDQFLVYETDRLPLSQYPTKMSILKITGSTDMSELDIGSVPEEYQGTFDDNVMTFGPFEDINALNVENKIKLRYLHNLALNEVIYLKRDIWVSHWASTIQFVEYNEYHNKGAELKNGFSRLEVMKNVQAANSPTVRGIIENHLPEQATEHYFVDKVGQVSTSQVVNNLFYLKPRFPIFGGWFYNYTIGWTNELSDFLRVSDMDSEEFILAVPLLNGPKDTAYDEVEYSVYLPEGATVIDTKSPLPVVQTTTSFESSYFDLKNGHTKVTLKFRNLVSELADGKILITYKLTNANFYGKFLNISLYGFIALMAIFLLNSINLRVSKN</sequence>
<dbReference type="VEuPathDB" id="FungiDB:GW608_D05973"/>
<dbReference type="GO" id="GO:0008250">
    <property type="term" value="C:oligosaccharyltransferase complex"/>
    <property type="evidence" value="ECO:0007669"/>
    <property type="project" value="UniProtKB-UniRule"/>
</dbReference>
<evidence type="ECO:0000313" key="12">
    <source>
        <dbReference type="Proteomes" id="UP000054886"/>
    </source>
</evidence>
<keyword evidence="5 10" id="KW-0812">Transmembrane</keyword>
<evidence type="ECO:0000256" key="4">
    <source>
        <dbReference type="ARBA" id="ARBA00008905"/>
    </source>
</evidence>
<protein>
    <recommendedName>
        <fullName evidence="10">Dolichyl-diphosphooligosaccharide--protein glycosyltransferase subunit 1</fullName>
    </recommendedName>
</protein>
<keyword evidence="7 10" id="KW-0256">Endoplasmic reticulum</keyword>
<dbReference type="EMBL" id="LLZZ01000136">
    <property type="protein sequence ID" value="KTB00670.1"/>
    <property type="molecule type" value="Genomic_DNA"/>
</dbReference>
<dbReference type="GO" id="GO:0006488">
    <property type="term" value="P:dolichol-linked oligosaccharide biosynthetic process"/>
    <property type="evidence" value="ECO:0007669"/>
    <property type="project" value="EnsemblFungi"/>
</dbReference>
<dbReference type="UniPathway" id="UPA00378"/>
<dbReference type="VEuPathDB" id="FungiDB:CAGL0D05742g"/>
<comment type="similarity">
    <text evidence="4 10">Belongs to the OST1 family.</text>
</comment>
<keyword evidence="6 10" id="KW-0732">Signal</keyword>
<comment type="subcellular location">
    <subcellularLocation>
        <location evidence="2 10">Endoplasmic reticulum membrane</location>
        <topology evidence="2 10">Single-pass type I membrane protein</topology>
    </subcellularLocation>
</comment>
<dbReference type="GO" id="GO:0005198">
    <property type="term" value="F:structural molecule activity"/>
    <property type="evidence" value="ECO:0007669"/>
    <property type="project" value="EnsemblFungi"/>
</dbReference>
<evidence type="ECO:0000256" key="9">
    <source>
        <dbReference type="ARBA" id="ARBA00023136"/>
    </source>
</evidence>
<feature type="transmembrane region" description="Helical" evidence="10">
    <location>
        <begin position="453"/>
        <end position="474"/>
    </location>
</feature>
<dbReference type="PANTHER" id="PTHR21049:SF0">
    <property type="entry name" value="DOLICHYL-DIPHOSPHOOLIGOSACCHARIDE--PROTEIN GLYCOSYLTRANSFERASE SUBUNIT 1"/>
    <property type="match status" value="1"/>
</dbReference>
<keyword evidence="9 10" id="KW-0472">Membrane</keyword>
<comment type="function">
    <text evidence="1 10">Subunit of the oligosaccharyl transferase (OST) complex that catalyzes the initial transfer of a defined glycan (Glc(3)Man(9)GlcNAc(2) in eukaryotes) from the lipid carrier dolichol-pyrophosphate to an asparagine residue within an Asn-X-Ser/Thr consensus motif in nascent polypeptide chains, the first step in protein N-glycosylation. N-glycosylation occurs cotranslationally and the complex associates with the Sec61 complex at the channel-forming translocon complex that mediates protein translocation across the endoplasmic reticulum (ER). All subunits are required for a maximal enzyme activity.</text>
</comment>